<dbReference type="SMART" id="SM00256">
    <property type="entry name" value="FBOX"/>
    <property type="match status" value="1"/>
</dbReference>
<sequence length="357" mass="41422">MSDLSLDLVEEILSRVPTASLTRLRATCKRWNALFKDRRFIEKHSRKAAKQPMAFMLKNSTIFLVSISPNVADPSREFNVRLGLKDSHSDLEQVCLYGGFHCGGLLLCNTNYDGLLIWNPCLGETRWIQPKINRKRWSRFSLGYDNNEVWNSYKILRSYEQDYKVVGSEIYEFSSDSWRALDVVAPDCYIESPKGVSLKGNTYWLAFNSKYKFILSFDFTRERFRRFCLPTFQNLGGMALSVVREEKLSLLHRSFDPSSKMDMWVTNNNIDTETVLWSKSFTVDISTTDGYFHIPKSFLIDEEKKVVMCCNASFEPNSGKTEYAIHKYHTESLFVETTHVSEFPFNFSYVPSLVQIQ</sequence>
<feature type="domain" description="F-box" evidence="1">
    <location>
        <begin position="1"/>
        <end position="44"/>
    </location>
</feature>
<dbReference type="CDD" id="cd22157">
    <property type="entry name" value="F-box_AtFBW1-like"/>
    <property type="match status" value="1"/>
</dbReference>
<keyword evidence="3" id="KW-1185">Reference proteome</keyword>
<protein>
    <recommendedName>
        <fullName evidence="1">F-box domain-containing protein</fullName>
    </recommendedName>
</protein>
<dbReference type="Proteomes" id="UP000030689">
    <property type="component" value="Unassembled WGS sequence"/>
</dbReference>
<dbReference type="Pfam" id="PF00646">
    <property type="entry name" value="F-box"/>
    <property type="match status" value="1"/>
</dbReference>
<dbReference type="InterPro" id="IPR001810">
    <property type="entry name" value="F-box_dom"/>
</dbReference>
<dbReference type="SUPFAM" id="SSF81383">
    <property type="entry name" value="F-box domain"/>
    <property type="match status" value="1"/>
</dbReference>
<gene>
    <name evidence="2" type="ORF">EUTSA_v10015418mg</name>
</gene>
<dbReference type="Gramene" id="ESQ42390">
    <property type="protein sequence ID" value="ESQ42390"/>
    <property type="gene ID" value="EUTSA_v10015418mg"/>
</dbReference>
<evidence type="ECO:0000313" key="2">
    <source>
        <dbReference type="EMBL" id="ESQ42390.1"/>
    </source>
</evidence>
<dbReference type="PANTHER" id="PTHR31672:SF13">
    <property type="entry name" value="F-BOX PROTEIN CPR30-LIKE"/>
    <property type="match status" value="1"/>
</dbReference>
<dbReference type="EMBL" id="KI517464">
    <property type="protein sequence ID" value="ESQ42390.1"/>
    <property type="molecule type" value="Genomic_DNA"/>
</dbReference>
<dbReference type="PROSITE" id="PS50181">
    <property type="entry name" value="FBOX"/>
    <property type="match status" value="1"/>
</dbReference>
<dbReference type="AlphaFoldDB" id="V4KWL1"/>
<dbReference type="NCBIfam" id="TIGR01640">
    <property type="entry name" value="F_box_assoc_1"/>
    <property type="match status" value="1"/>
</dbReference>
<dbReference type="STRING" id="72664.V4KWL1"/>
<dbReference type="InterPro" id="IPR036047">
    <property type="entry name" value="F-box-like_dom_sf"/>
</dbReference>
<dbReference type="Pfam" id="PF07734">
    <property type="entry name" value="FBA_1"/>
    <property type="match status" value="1"/>
</dbReference>
<dbReference type="Gene3D" id="1.20.1280.50">
    <property type="match status" value="1"/>
</dbReference>
<name>V4KWL1_EUTSA</name>
<accession>V4KWL1</accession>
<dbReference type="InterPro" id="IPR050796">
    <property type="entry name" value="SCF_F-box_component"/>
</dbReference>
<evidence type="ECO:0000259" key="1">
    <source>
        <dbReference type="PROSITE" id="PS50181"/>
    </source>
</evidence>
<reference evidence="2 3" key="1">
    <citation type="journal article" date="2013" name="Front. Plant Sci.">
        <title>The Reference Genome of the Halophytic Plant Eutrema salsugineum.</title>
        <authorList>
            <person name="Yang R."/>
            <person name="Jarvis D.E."/>
            <person name="Chen H."/>
            <person name="Beilstein M.A."/>
            <person name="Grimwood J."/>
            <person name="Jenkins J."/>
            <person name="Shu S."/>
            <person name="Prochnik S."/>
            <person name="Xin M."/>
            <person name="Ma C."/>
            <person name="Schmutz J."/>
            <person name="Wing R.A."/>
            <person name="Mitchell-Olds T."/>
            <person name="Schumaker K.S."/>
            <person name="Wang X."/>
        </authorList>
    </citation>
    <scope>NUCLEOTIDE SEQUENCE [LARGE SCALE GENOMIC DNA]</scope>
</reference>
<proteinExistence type="predicted"/>
<dbReference type="InterPro" id="IPR006527">
    <property type="entry name" value="F-box-assoc_dom_typ1"/>
</dbReference>
<dbReference type="PANTHER" id="PTHR31672">
    <property type="entry name" value="BNACNNG10540D PROTEIN"/>
    <property type="match status" value="1"/>
</dbReference>
<evidence type="ECO:0000313" key="3">
    <source>
        <dbReference type="Proteomes" id="UP000030689"/>
    </source>
</evidence>
<dbReference type="KEGG" id="eus:EUTSA_v10015418mg"/>
<dbReference type="OMA" id="TRWINFE"/>
<dbReference type="InterPro" id="IPR017451">
    <property type="entry name" value="F-box-assoc_interact_dom"/>
</dbReference>
<organism evidence="2 3">
    <name type="scientific">Eutrema salsugineum</name>
    <name type="common">Saltwater cress</name>
    <name type="synonym">Sisymbrium salsugineum</name>
    <dbReference type="NCBI Taxonomy" id="72664"/>
    <lineage>
        <taxon>Eukaryota</taxon>
        <taxon>Viridiplantae</taxon>
        <taxon>Streptophyta</taxon>
        <taxon>Embryophyta</taxon>
        <taxon>Tracheophyta</taxon>
        <taxon>Spermatophyta</taxon>
        <taxon>Magnoliopsida</taxon>
        <taxon>eudicotyledons</taxon>
        <taxon>Gunneridae</taxon>
        <taxon>Pentapetalae</taxon>
        <taxon>rosids</taxon>
        <taxon>malvids</taxon>
        <taxon>Brassicales</taxon>
        <taxon>Brassicaceae</taxon>
        <taxon>Eutremeae</taxon>
        <taxon>Eutrema</taxon>
    </lineage>
</organism>